<feature type="compositionally biased region" description="Polar residues" evidence="2">
    <location>
        <begin position="204"/>
        <end position="219"/>
    </location>
</feature>
<keyword evidence="1" id="KW-0175">Coiled coil</keyword>
<dbReference type="AlphaFoldDB" id="A0AAJ6ZKH1"/>
<name>A0AAJ6ZKH1_PAPXU</name>
<evidence type="ECO:0000313" key="3">
    <source>
        <dbReference type="RefSeq" id="XP_013174261.1"/>
    </source>
</evidence>
<protein>
    <submittedName>
        <fullName evidence="3">Uncharacterized protein LOC106122718</fullName>
    </submittedName>
</protein>
<accession>A0AAJ6ZKH1</accession>
<feature type="region of interest" description="Disordered" evidence="2">
    <location>
        <begin position="193"/>
        <end position="219"/>
    </location>
</feature>
<dbReference type="KEGG" id="pxu:106122718"/>
<gene>
    <name evidence="3" type="primary">LOC106122718</name>
</gene>
<proteinExistence type="predicted"/>
<reference evidence="3" key="1">
    <citation type="submission" date="2025-08" db="UniProtKB">
        <authorList>
            <consortium name="RefSeq"/>
        </authorList>
    </citation>
    <scope>IDENTIFICATION</scope>
</reference>
<dbReference type="Gene3D" id="3.30.70.1820">
    <property type="entry name" value="L1 transposable element, RRM domain"/>
    <property type="match status" value="1"/>
</dbReference>
<dbReference type="RefSeq" id="XP_013174261.1">
    <property type="nucleotide sequence ID" value="XM_013318807.1"/>
</dbReference>
<dbReference type="GeneID" id="106122718"/>
<dbReference type="Proteomes" id="UP000694872">
    <property type="component" value="Unplaced"/>
</dbReference>
<sequence length="251" mass="29492">MEQQFKMLLDQMKLEMQKQTIELKESITKNIMDKIDEKLSPLITENNKLKKKVEDLENEIEYLKRGNKENNIIIYGLEESEKSTSDLFQKITYTLKNESNVHLQESEVNKIRRLGKQKVSSKPRPVLCVLINKWKKDEILKGRKNLKTIYISEDYTKEVLEKRKALIPRLQEEKRKGKVAFIKYDQLIVKESNTNFDKRKREPSTSPKSPSNTQTKKLQTISSIKSNRTNAFDIMRTRSNSLTSIPQNNNQ</sequence>
<evidence type="ECO:0000256" key="1">
    <source>
        <dbReference type="SAM" id="Coils"/>
    </source>
</evidence>
<feature type="coiled-coil region" evidence="1">
    <location>
        <begin position="9"/>
        <end position="66"/>
    </location>
</feature>
<organism evidence="3">
    <name type="scientific">Papilio xuthus</name>
    <name type="common">Asian swallowtail butterfly</name>
    <dbReference type="NCBI Taxonomy" id="66420"/>
    <lineage>
        <taxon>Eukaryota</taxon>
        <taxon>Metazoa</taxon>
        <taxon>Ecdysozoa</taxon>
        <taxon>Arthropoda</taxon>
        <taxon>Hexapoda</taxon>
        <taxon>Insecta</taxon>
        <taxon>Pterygota</taxon>
        <taxon>Neoptera</taxon>
        <taxon>Endopterygota</taxon>
        <taxon>Lepidoptera</taxon>
        <taxon>Glossata</taxon>
        <taxon>Ditrysia</taxon>
        <taxon>Papilionoidea</taxon>
        <taxon>Papilionidae</taxon>
        <taxon>Papilioninae</taxon>
        <taxon>Papilio</taxon>
    </lineage>
</organism>
<evidence type="ECO:0000256" key="2">
    <source>
        <dbReference type="SAM" id="MobiDB-lite"/>
    </source>
</evidence>